<dbReference type="EMBL" id="LVXZ01000191">
    <property type="protein sequence ID" value="OAP87684.1"/>
    <property type="molecule type" value="Genomic_DNA"/>
</dbReference>
<organism evidence="1 2">
    <name type="scientific">Acidithiobacillus ferrooxidans</name>
    <name type="common">Thiobacillus ferrooxidans</name>
    <dbReference type="NCBI Taxonomy" id="920"/>
    <lineage>
        <taxon>Bacteria</taxon>
        <taxon>Pseudomonadati</taxon>
        <taxon>Pseudomonadota</taxon>
        <taxon>Acidithiobacillia</taxon>
        <taxon>Acidithiobacillales</taxon>
        <taxon>Acidithiobacillaceae</taxon>
        <taxon>Acidithiobacillus</taxon>
    </lineage>
</organism>
<gene>
    <name evidence="1" type="ORF">A4H96_12485</name>
</gene>
<evidence type="ECO:0000313" key="2">
    <source>
        <dbReference type="Proteomes" id="UP000078302"/>
    </source>
</evidence>
<name>A0A179B9I1_ACIFR</name>
<comment type="caution">
    <text evidence="1">The sequence shown here is derived from an EMBL/GenBank/DDBJ whole genome shotgun (WGS) entry which is preliminary data.</text>
</comment>
<keyword evidence="2" id="KW-1185">Reference proteome</keyword>
<reference evidence="1 2" key="1">
    <citation type="submission" date="2016-04" db="EMBL/GenBank/DDBJ databases">
        <title>Acidithiobacillus ferrooxidans genome sequencing and assembly.</title>
        <authorList>
            <person name="Zhou Z."/>
        </authorList>
    </citation>
    <scope>NUCLEOTIDE SEQUENCE [LARGE SCALE GENOMIC DNA]</scope>
    <source>
        <strain evidence="1 2">BY0502</strain>
    </source>
</reference>
<sequence length="67" mass="7321">MISKRGKPPVKTVPITDETLNSMFGYMKGTVTIHGDIVAPSGEVWSAENGDEDHFYAGLRPRENKSG</sequence>
<dbReference type="AlphaFoldDB" id="A0A179B9I1"/>
<dbReference type="Proteomes" id="UP000078302">
    <property type="component" value="Unassembled WGS sequence"/>
</dbReference>
<dbReference type="OrthoDB" id="9800503at2"/>
<dbReference type="RefSeq" id="WP_064219896.1">
    <property type="nucleotide sequence ID" value="NZ_LVXZ01000191.1"/>
</dbReference>
<protein>
    <submittedName>
        <fullName evidence="1">Uncharacterized protein</fullName>
    </submittedName>
</protein>
<evidence type="ECO:0000313" key="1">
    <source>
        <dbReference type="EMBL" id="OAP87684.1"/>
    </source>
</evidence>
<proteinExistence type="predicted"/>
<accession>A0A179B9I1</accession>